<dbReference type="AlphaFoldDB" id="A0AAN9QVK3"/>
<dbReference type="Proteomes" id="UP001367508">
    <property type="component" value="Unassembled WGS sequence"/>
</dbReference>
<dbReference type="EMBL" id="JAYMYQ010000003">
    <property type="protein sequence ID" value="KAK7344763.1"/>
    <property type="molecule type" value="Genomic_DNA"/>
</dbReference>
<name>A0AAN9QVK3_CANGL</name>
<proteinExistence type="predicted"/>
<evidence type="ECO:0000313" key="2">
    <source>
        <dbReference type="Proteomes" id="UP001367508"/>
    </source>
</evidence>
<evidence type="ECO:0000313" key="1">
    <source>
        <dbReference type="EMBL" id="KAK7344763.1"/>
    </source>
</evidence>
<gene>
    <name evidence="1" type="ORF">VNO77_14785</name>
</gene>
<reference evidence="1 2" key="1">
    <citation type="submission" date="2024-01" db="EMBL/GenBank/DDBJ databases">
        <title>The genomes of 5 underutilized Papilionoideae crops provide insights into root nodulation and disease resistanc.</title>
        <authorList>
            <person name="Jiang F."/>
        </authorList>
    </citation>
    <scope>NUCLEOTIDE SEQUENCE [LARGE SCALE GENOMIC DNA]</scope>
    <source>
        <strain evidence="1">LVBAO_FW01</strain>
        <tissue evidence="1">Leaves</tissue>
    </source>
</reference>
<sequence>MVEYTPGISMQWTRDTTKTLIGLCPSFLGKNWSLNSFKFWSFCMVEFEKSIVHRELQESEIKGPECNHRCPKQSPNLCPLLLPSSLLSGIRCYVTSIGNQSLLSPQRSLVHGKAVEHL</sequence>
<keyword evidence="2" id="KW-1185">Reference proteome</keyword>
<organism evidence="1 2">
    <name type="scientific">Canavalia gladiata</name>
    <name type="common">Sword bean</name>
    <name type="synonym">Dolichos gladiatus</name>
    <dbReference type="NCBI Taxonomy" id="3824"/>
    <lineage>
        <taxon>Eukaryota</taxon>
        <taxon>Viridiplantae</taxon>
        <taxon>Streptophyta</taxon>
        <taxon>Embryophyta</taxon>
        <taxon>Tracheophyta</taxon>
        <taxon>Spermatophyta</taxon>
        <taxon>Magnoliopsida</taxon>
        <taxon>eudicotyledons</taxon>
        <taxon>Gunneridae</taxon>
        <taxon>Pentapetalae</taxon>
        <taxon>rosids</taxon>
        <taxon>fabids</taxon>
        <taxon>Fabales</taxon>
        <taxon>Fabaceae</taxon>
        <taxon>Papilionoideae</taxon>
        <taxon>50 kb inversion clade</taxon>
        <taxon>NPAAA clade</taxon>
        <taxon>indigoferoid/millettioid clade</taxon>
        <taxon>Phaseoleae</taxon>
        <taxon>Canavalia</taxon>
    </lineage>
</organism>
<accession>A0AAN9QVK3</accession>
<comment type="caution">
    <text evidence="1">The sequence shown here is derived from an EMBL/GenBank/DDBJ whole genome shotgun (WGS) entry which is preliminary data.</text>
</comment>
<protein>
    <submittedName>
        <fullName evidence="1">Uncharacterized protein</fullName>
    </submittedName>
</protein>